<evidence type="ECO:0000256" key="1">
    <source>
        <dbReference type="ARBA" id="ARBA00009227"/>
    </source>
</evidence>
<feature type="binding site" evidence="4">
    <location>
        <position position="245"/>
    </location>
    <ligand>
        <name>Mn(2+)</name>
        <dbReference type="ChEBI" id="CHEBI:29035"/>
        <label>1</label>
    </ligand>
</feature>
<evidence type="ECO:0000313" key="8">
    <source>
        <dbReference type="Proteomes" id="UP000219412"/>
    </source>
</evidence>
<protein>
    <submittedName>
        <fullName evidence="7">Agmatinase</fullName>
    </submittedName>
</protein>
<dbReference type="InterPro" id="IPR005925">
    <property type="entry name" value="Agmatinase-rel"/>
</dbReference>
<dbReference type="PANTHER" id="PTHR11358">
    <property type="entry name" value="ARGINASE/AGMATINASE"/>
    <property type="match status" value="1"/>
</dbReference>
<comment type="similarity">
    <text evidence="1">Belongs to the arginase family. Agmatinase subfamily.</text>
</comment>
<evidence type="ECO:0000256" key="4">
    <source>
        <dbReference type="PIRSR" id="PIRSR036979-1"/>
    </source>
</evidence>
<dbReference type="PIRSF" id="PIRSF036979">
    <property type="entry name" value="Arginase"/>
    <property type="match status" value="1"/>
</dbReference>
<evidence type="ECO:0000256" key="5">
    <source>
        <dbReference type="RuleBase" id="RU003684"/>
    </source>
</evidence>
<organism evidence="7 8">
    <name type="scientific">Salinicoccus kekensis</name>
    <dbReference type="NCBI Taxonomy" id="714307"/>
    <lineage>
        <taxon>Bacteria</taxon>
        <taxon>Bacillati</taxon>
        <taxon>Bacillota</taxon>
        <taxon>Bacilli</taxon>
        <taxon>Bacillales</taxon>
        <taxon>Staphylococcaceae</taxon>
        <taxon>Salinicoccus</taxon>
    </lineage>
</organism>
<dbReference type="RefSeq" id="WP_097041844.1">
    <property type="nucleotide sequence ID" value="NZ_OBQF01000005.1"/>
</dbReference>
<reference evidence="8" key="1">
    <citation type="submission" date="2017-08" db="EMBL/GenBank/DDBJ databases">
        <authorList>
            <person name="Varghese N."/>
            <person name="Submissions S."/>
        </authorList>
    </citation>
    <scope>NUCLEOTIDE SEQUENCE [LARGE SCALE GENOMIC DNA]</scope>
    <source>
        <strain evidence="8">DSM 23173</strain>
    </source>
</reference>
<evidence type="ECO:0000313" key="7">
    <source>
        <dbReference type="EMBL" id="SOC43773.1"/>
    </source>
</evidence>
<dbReference type="Pfam" id="PF00491">
    <property type="entry name" value="Arginase"/>
    <property type="match status" value="1"/>
</dbReference>
<dbReference type="InterPro" id="IPR023696">
    <property type="entry name" value="Ureohydrolase_dom_sf"/>
</dbReference>
<sequence length="345" mass="37867">MVRPDEKQFLNLPFTGISTFGKYPICDDVEKLSEMEADVAVIGVPNDMGTQWKSGARMGPRAIREGSTLYSFGLEGAYDIENDITYLGPDWKVLDCGDVDIVHGDIMQSHDNTEEMVRKIVAQGAMPVIMGGDHSITAPVGKGLEDLGPFHVIQLDAHLDWADHRSGMRYGHGNCIRRLSELDHVENIYQFGIRGISSSKKEDVDAAKEYGSTILSPKKMREKGIQGLLDLIPAGEKYYITIDIDGVDPSIAPGTGTPSPGGLLYDEVNDLLKAIAGHGEVIGFDLVEVAPQYDPTGMTGQTAARIMLDLLSYVLKEKELKGEKKGKRYTREPLSLEVMPAQDRK</sequence>
<accession>A0A285UPU5</accession>
<feature type="region of interest" description="Disordered" evidence="6">
    <location>
        <begin position="322"/>
        <end position="345"/>
    </location>
</feature>
<dbReference type="InterPro" id="IPR006035">
    <property type="entry name" value="Ureohydrolase"/>
</dbReference>
<proteinExistence type="inferred from homology"/>
<gene>
    <name evidence="7" type="ORF">SAMN05878391_2103</name>
</gene>
<dbReference type="GO" id="GO:0008783">
    <property type="term" value="F:agmatinase activity"/>
    <property type="evidence" value="ECO:0007669"/>
    <property type="project" value="TreeGrafter"/>
</dbReference>
<feature type="binding site" evidence="4">
    <location>
        <position position="158"/>
    </location>
    <ligand>
        <name>Mn(2+)</name>
        <dbReference type="ChEBI" id="CHEBI:29035"/>
        <label>1</label>
    </ligand>
</feature>
<feature type="binding site" evidence="4">
    <location>
        <position position="156"/>
    </location>
    <ligand>
        <name>Mn(2+)</name>
        <dbReference type="ChEBI" id="CHEBI:29035"/>
        <label>1</label>
    </ligand>
</feature>
<dbReference type="GO" id="GO:0033389">
    <property type="term" value="P:putrescine biosynthetic process from arginine, via agmatine"/>
    <property type="evidence" value="ECO:0007669"/>
    <property type="project" value="TreeGrafter"/>
</dbReference>
<dbReference type="NCBIfam" id="TIGR01230">
    <property type="entry name" value="agmatinase"/>
    <property type="match status" value="1"/>
</dbReference>
<dbReference type="PANTHER" id="PTHR11358:SF26">
    <property type="entry name" value="GUANIDINO ACID HYDROLASE, MITOCHONDRIAL"/>
    <property type="match status" value="1"/>
</dbReference>
<dbReference type="PROSITE" id="PS51409">
    <property type="entry name" value="ARGINASE_2"/>
    <property type="match status" value="1"/>
</dbReference>
<keyword evidence="4" id="KW-0464">Manganese</keyword>
<dbReference type="Gene3D" id="3.40.800.10">
    <property type="entry name" value="Ureohydrolase domain"/>
    <property type="match status" value="1"/>
</dbReference>
<dbReference type="SUPFAM" id="SSF52768">
    <property type="entry name" value="Arginase/deacetylase"/>
    <property type="match status" value="1"/>
</dbReference>
<evidence type="ECO:0000256" key="2">
    <source>
        <dbReference type="ARBA" id="ARBA00022723"/>
    </source>
</evidence>
<comment type="cofactor">
    <cofactor evidence="4">
        <name>Mn(2+)</name>
        <dbReference type="ChEBI" id="CHEBI:29035"/>
    </cofactor>
    <text evidence="4">Binds 2 manganese ions per subunit.</text>
</comment>
<dbReference type="GO" id="GO:0046872">
    <property type="term" value="F:metal ion binding"/>
    <property type="evidence" value="ECO:0007669"/>
    <property type="project" value="UniProtKB-KW"/>
</dbReference>
<dbReference type="Proteomes" id="UP000219412">
    <property type="component" value="Unassembled WGS sequence"/>
</dbReference>
<feature type="binding site" evidence="4">
    <location>
        <position position="160"/>
    </location>
    <ligand>
        <name>Mn(2+)</name>
        <dbReference type="ChEBI" id="CHEBI:29035"/>
        <label>1</label>
    </ligand>
</feature>
<dbReference type="CDD" id="cd11589">
    <property type="entry name" value="Agmatinase_like_1"/>
    <property type="match status" value="1"/>
</dbReference>
<dbReference type="EMBL" id="OBQF01000005">
    <property type="protein sequence ID" value="SOC43773.1"/>
    <property type="molecule type" value="Genomic_DNA"/>
</dbReference>
<keyword evidence="3 5" id="KW-0378">Hydrolase</keyword>
<keyword evidence="2 4" id="KW-0479">Metal-binding</keyword>
<evidence type="ECO:0000256" key="6">
    <source>
        <dbReference type="SAM" id="MobiDB-lite"/>
    </source>
</evidence>
<dbReference type="OrthoDB" id="9788689at2"/>
<dbReference type="AlphaFoldDB" id="A0A285UPU5"/>
<name>A0A285UPU5_9STAP</name>
<feature type="binding site" evidence="4">
    <location>
        <position position="134"/>
    </location>
    <ligand>
        <name>Mn(2+)</name>
        <dbReference type="ChEBI" id="CHEBI:29035"/>
        <label>1</label>
    </ligand>
</feature>
<evidence type="ECO:0000256" key="3">
    <source>
        <dbReference type="ARBA" id="ARBA00022801"/>
    </source>
</evidence>
<keyword evidence="8" id="KW-1185">Reference proteome</keyword>
<dbReference type="PROSITE" id="PS01053">
    <property type="entry name" value="ARGINASE_1"/>
    <property type="match status" value="1"/>
</dbReference>
<dbReference type="InterPro" id="IPR020855">
    <property type="entry name" value="Ureohydrolase_Mn_BS"/>
</dbReference>
<feature type="binding site" evidence="4">
    <location>
        <position position="243"/>
    </location>
    <ligand>
        <name>Mn(2+)</name>
        <dbReference type="ChEBI" id="CHEBI:29035"/>
        <label>1</label>
    </ligand>
</feature>